<dbReference type="OrthoDB" id="5379943at2759"/>
<dbReference type="InterPro" id="IPR015802">
    <property type="entry name" value="Cu_amine_oxidase_N3"/>
</dbReference>
<dbReference type="SUPFAM" id="SSF54416">
    <property type="entry name" value="Amine oxidase N-terminal region"/>
    <property type="match status" value="2"/>
</dbReference>
<reference evidence="4" key="1">
    <citation type="submission" date="2022-07" db="EMBL/GenBank/DDBJ databases">
        <authorList>
            <person name="Trinca V."/>
            <person name="Uliana J.V.C."/>
            <person name="Torres T.T."/>
            <person name="Ward R.J."/>
            <person name="Monesi N."/>
        </authorList>
    </citation>
    <scope>NUCLEOTIDE SEQUENCE</scope>
    <source>
        <strain evidence="4">HSMRA1968</strain>
        <tissue evidence="4">Whole embryos</tissue>
    </source>
</reference>
<feature type="non-terminal residue" evidence="4">
    <location>
        <position position="1"/>
    </location>
</feature>
<evidence type="ECO:0000259" key="3">
    <source>
        <dbReference type="Pfam" id="PF02728"/>
    </source>
</evidence>
<keyword evidence="5" id="KW-1185">Reference proteome</keyword>
<comment type="similarity">
    <text evidence="1">Belongs to the copper/topaquinone oxidase family.</text>
</comment>
<keyword evidence="1" id="KW-0560">Oxidoreductase</keyword>
<keyword evidence="1" id="KW-0801">TPQ</keyword>
<feature type="chain" id="PRO_5040402864" description="Amine oxidase" evidence="2">
    <location>
        <begin position="22"/>
        <end position="274"/>
    </location>
</feature>
<dbReference type="AlphaFoldDB" id="A0A9Q0RU49"/>
<name>A0A9Q0RU49_9DIPT</name>
<dbReference type="InterPro" id="IPR016182">
    <property type="entry name" value="Cu_amine_oxidase_N-reg"/>
</dbReference>
<keyword evidence="1" id="KW-0186">Copper</keyword>
<dbReference type="Proteomes" id="UP001151699">
    <property type="component" value="Unassembled WGS sequence"/>
</dbReference>
<dbReference type="GO" id="GO:0048038">
    <property type="term" value="F:quinone binding"/>
    <property type="evidence" value="ECO:0007669"/>
    <property type="project" value="InterPro"/>
</dbReference>
<accession>A0A9Q0RU49</accession>
<dbReference type="Gene3D" id="3.10.450.40">
    <property type="match status" value="2"/>
</dbReference>
<organism evidence="4 5">
    <name type="scientific">Pseudolycoriella hygida</name>
    <dbReference type="NCBI Taxonomy" id="35572"/>
    <lineage>
        <taxon>Eukaryota</taxon>
        <taxon>Metazoa</taxon>
        <taxon>Ecdysozoa</taxon>
        <taxon>Arthropoda</taxon>
        <taxon>Hexapoda</taxon>
        <taxon>Insecta</taxon>
        <taxon>Pterygota</taxon>
        <taxon>Neoptera</taxon>
        <taxon>Endopterygota</taxon>
        <taxon>Diptera</taxon>
        <taxon>Nematocera</taxon>
        <taxon>Sciaroidea</taxon>
        <taxon>Sciaridae</taxon>
        <taxon>Pseudolycoriella</taxon>
    </lineage>
</organism>
<evidence type="ECO:0000256" key="1">
    <source>
        <dbReference type="RuleBase" id="RU000672"/>
    </source>
</evidence>
<evidence type="ECO:0000256" key="2">
    <source>
        <dbReference type="SAM" id="SignalP"/>
    </source>
</evidence>
<dbReference type="GO" id="GO:0009308">
    <property type="term" value="P:amine metabolic process"/>
    <property type="evidence" value="ECO:0007669"/>
    <property type="project" value="UniProtKB-UniRule"/>
</dbReference>
<keyword evidence="2" id="KW-0732">Signal</keyword>
<comment type="caution">
    <text evidence="4">The sequence shown here is derived from an EMBL/GenBank/DDBJ whole genome shotgun (WGS) entry which is preliminary data.</text>
</comment>
<dbReference type="InterPro" id="IPR000269">
    <property type="entry name" value="Cu_amine_oxidase"/>
</dbReference>
<feature type="domain" description="Copper amine oxidase N3-terminal" evidence="3">
    <location>
        <begin position="156"/>
        <end position="251"/>
    </location>
</feature>
<comment type="PTM">
    <text evidence="1">Topaquinone (TPQ) is generated by copper-dependent autoxidation of a specific tyrosyl residue.</text>
</comment>
<feature type="signal peptide" evidence="2">
    <location>
        <begin position="1"/>
        <end position="21"/>
    </location>
</feature>
<gene>
    <name evidence="4" type="primary">AMOH</name>
    <name evidence="4" type="ORF">Bhyg_17631</name>
</gene>
<comment type="cofactor">
    <cofactor evidence="1">
        <name>Cu cation</name>
        <dbReference type="ChEBI" id="CHEBI:23378"/>
    </cofactor>
    <text evidence="1">Contains 1 topaquinone per subunit.</text>
</comment>
<dbReference type="Pfam" id="PF02728">
    <property type="entry name" value="Cu_amine_oxidN3"/>
    <property type="match status" value="1"/>
</dbReference>
<dbReference type="PANTHER" id="PTHR10638">
    <property type="entry name" value="COPPER AMINE OXIDASE"/>
    <property type="match status" value="1"/>
</dbReference>
<proteinExistence type="inferred from homology"/>
<evidence type="ECO:0000313" key="5">
    <source>
        <dbReference type="Proteomes" id="UP001151699"/>
    </source>
</evidence>
<dbReference type="EMBL" id="WJQU01004287">
    <property type="protein sequence ID" value="KAJ6617718.1"/>
    <property type="molecule type" value="Genomic_DNA"/>
</dbReference>
<dbReference type="GO" id="GO:0008131">
    <property type="term" value="F:primary methylamine oxidase activity"/>
    <property type="evidence" value="ECO:0007669"/>
    <property type="project" value="InterPro"/>
</dbReference>
<dbReference type="EC" id="1.4.3.-" evidence="1"/>
<dbReference type="GO" id="GO:0005507">
    <property type="term" value="F:copper ion binding"/>
    <property type="evidence" value="ECO:0007669"/>
    <property type="project" value="InterPro"/>
</dbReference>
<protein>
    <recommendedName>
        <fullName evidence="1">Amine oxidase</fullName>
        <ecNumber evidence="1">1.4.3.-</ecNumber>
    </recommendedName>
</protein>
<sequence>MKRVLFYLCFVFFFAATAVKGKCKKYNQRCRSNEQCCAISNGKSYCNFKTNRCEAWRYCDESDDFKCPFDDLSKDELEKGISLIRNSGLFSPDIQWPIVRKQEPDKKLWNSGHWTGRKRMMFAAVFDLRNHTLYEVKICLTTGKIESVEEKEEMIPPIMKSDYEIANEVALGDPRIAKAFERRGLNLSHAHFDMWAVGEHVPGSNKGQRRVKLVANYKPPGTLIADWRPIEGLTGTIDIEDEKLIEFTDIGDVPVPKPPYFPEIDNSMTKSHAN</sequence>
<keyword evidence="1" id="KW-0479">Metal-binding</keyword>
<evidence type="ECO:0000313" key="4">
    <source>
        <dbReference type="EMBL" id="KAJ6617718.1"/>
    </source>
</evidence>